<organism evidence="1 2">
    <name type="scientific">Diacronema lutheri</name>
    <name type="common">Unicellular marine alga</name>
    <name type="synonym">Monochrysis lutheri</name>
    <dbReference type="NCBI Taxonomy" id="2081491"/>
    <lineage>
        <taxon>Eukaryota</taxon>
        <taxon>Haptista</taxon>
        <taxon>Haptophyta</taxon>
        <taxon>Pavlovophyceae</taxon>
        <taxon>Pavlovales</taxon>
        <taxon>Pavlovaceae</taxon>
        <taxon>Diacronema</taxon>
    </lineage>
</organism>
<protein>
    <submittedName>
        <fullName evidence="1">Uncharacterized protein</fullName>
    </submittedName>
</protein>
<dbReference type="Proteomes" id="UP000751190">
    <property type="component" value="Unassembled WGS sequence"/>
</dbReference>
<accession>A0A8J6CG95</accession>
<evidence type="ECO:0000313" key="1">
    <source>
        <dbReference type="EMBL" id="KAG8468845.1"/>
    </source>
</evidence>
<proteinExistence type="predicted"/>
<keyword evidence="2" id="KW-1185">Reference proteome</keyword>
<dbReference type="OrthoDB" id="2016588at2759"/>
<reference evidence="1" key="1">
    <citation type="submission" date="2021-05" db="EMBL/GenBank/DDBJ databases">
        <title>The genome of the haptophyte Pavlova lutheri (Diacronema luteri, Pavlovales) - a model for lipid biosynthesis in eukaryotic algae.</title>
        <authorList>
            <person name="Hulatt C.J."/>
            <person name="Posewitz M.C."/>
        </authorList>
    </citation>
    <scope>NUCLEOTIDE SEQUENCE</scope>
    <source>
        <strain evidence="1">NIVA-4/92</strain>
    </source>
</reference>
<comment type="caution">
    <text evidence="1">The sequence shown here is derived from an EMBL/GenBank/DDBJ whole genome shotgun (WGS) entry which is preliminary data.</text>
</comment>
<gene>
    <name evidence="1" type="ORF">KFE25_007363</name>
</gene>
<evidence type="ECO:0000313" key="2">
    <source>
        <dbReference type="Proteomes" id="UP000751190"/>
    </source>
</evidence>
<name>A0A8J6CG95_DIALT</name>
<dbReference type="EMBL" id="JAGTXO010000003">
    <property type="protein sequence ID" value="KAG8468845.1"/>
    <property type="molecule type" value="Genomic_DNA"/>
</dbReference>
<sequence length="341" mass="36710">MLDEDDAPRSVLSDQRRKVRLHFGPCEWGYKGLRIKPKFSFGFQGGAFYAVAGVRDLREGFAVEAWACLYLSYAGLGSSLEEFLESVHATDRVPVLDTVLPLVPRLLALVLRVTGISVRDDAHEVAGVVLAYVGLGATAGIFVGLPDRAGYHMLGVEGTLASGLGVGATVKAGVHASGKSMRLVAWLGNFGLDVTVSLREPCQPGGRSASSRALLPEQMPMLSREAGPDALAVMSADVEAGMASPRSHRAFFDVDAHHTETALVEFTFPPAEERRVDAWLRGHKLNMYGGPVGTMYTGGSPCFDEHTGMRTCTPHSALLAQYPHRPWNSGDEHMGEHVAVR</sequence>
<dbReference type="AlphaFoldDB" id="A0A8J6CG95"/>